<dbReference type="GO" id="GO:0005768">
    <property type="term" value="C:endosome"/>
    <property type="evidence" value="ECO:0007669"/>
    <property type="project" value="TreeGrafter"/>
</dbReference>
<dbReference type="GO" id="GO:0006895">
    <property type="term" value="P:Golgi to endosome transport"/>
    <property type="evidence" value="ECO:0007669"/>
    <property type="project" value="InterPro"/>
</dbReference>
<dbReference type="GO" id="GO:0005802">
    <property type="term" value="C:trans-Golgi network"/>
    <property type="evidence" value="ECO:0007669"/>
    <property type="project" value="TreeGrafter"/>
</dbReference>
<name>A0A820KRU7_9BILA</name>
<dbReference type="InterPro" id="IPR040314">
    <property type="entry name" value="DOP1"/>
</dbReference>
<comment type="caution">
    <text evidence="1">The sequence shown here is derived from an EMBL/GenBank/DDBJ whole genome shotgun (WGS) entry which is preliminary data.</text>
</comment>
<dbReference type="PANTHER" id="PTHR14042:SF24">
    <property type="entry name" value="PROTEIN DOPEY-1 HOMOLOG"/>
    <property type="match status" value="1"/>
</dbReference>
<reference evidence="1" key="1">
    <citation type="submission" date="2021-02" db="EMBL/GenBank/DDBJ databases">
        <authorList>
            <person name="Nowell W R."/>
        </authorList>
    </citation>
    <scope>NUCLEOTIDE SEQUENCE</scope>
</reference>
<evidence type="ECO:0000313" key="2">
    <source>
        <dbReference type="Proteomes" id="UP000663844"/>
    </source>
</evidence>
<dbReference type="GO" id="GO:0005829">
    <property type="term" value="C:cytosol"/>
    <property type="evidence" value="ECO:0007669"/>
    <property type="project" value="GOC"/>
</dbReference>
<dbReference type="EMBL" id="CAJOAZ010020196">
    <property type="protein sequence ID" value="CAF4343884.1"/>
    <property type="molecule type" value="Genomic_DNA"/>
</dbReference>
<feature type="non-terminal residue" evidence="1">
    <location>
        <position position="1"/>
    </location>
</feature>
<dbReference type="PANTHER" id="PTHR14042">
    <property type="entry name" value="DOPEY-RELATED"/>
    <property type="match status" value="1"/>
</dbReference>
<dbReference type="Proteomes" id="UP000663844">
    <property type="component" value="Unassembled WGS sequence"/>
</dbReference>
<evidence type="ECO:0000313" key="1">
    <source>
        <dbReference type="EMBL" id="CAF4343884.1"/>
    </source>
</evidence>
<gene>
    <name evidence="1" type="ORF">OXD698_LOCUS48389</name>
</gene>
<protein>
    <submittedName>
        <fullName evidence="1">Uncharacterized protein</fullName>
    </submittedName>
</protein>
<organism evidence="1 2">
    <name type="scientific">Adineta steineri</name>
    <dbReference type="NCBI Taxonomy" id="433720"/>
    <lineage>
        <taxon>Eukaryota</taxon>
        <taxon>Metazoa</taxon>
        <taxon>Spiralia</taxon>
        <taxon>Gnathifera</taxon>
        <taxon>Rotifera</taxon>
        <taxon>Eurotatoria</taxon>
        <taxon>Bdelloidea</taxon>
        <taxon>Adinetida</taxon>
        <taxon>Adinetidae</taxon>
        <taxon>Adineta</taxon>
    </lineage>
</organism>
<sequence>MKVLENCNTIVASSLEQSKWLRKNLHVRVAQSDSEPIKLPIIDSSNEIDNNNLTLDFDDPLQSTNFSLIALTILAEHAAKLLDIIYNLTDDKDRFIIPYLQNLVTNVMPYVRTHVLSNTPCYRAASTLL</sequence>
<dbReference type="AlphaFoldDB" id="A0A820KRU7"/>
<accession>A0A820KRU7</accession>
<proteinExistence type="predicted"/>